<comment type="caution">
    <text evidence="2">The sequence shown here is derived from an EMBL/GenBank/DDBJ whole genome shotgun (WGS) entry which is preliminary data.</text>
</comment>
<feature type="region of interest" description="Disordered" evidence="1">
    <location>
        <begin position="153"/>
        <end position="178"/>
    </location>
</feature>
<feature type="region of interest" description="Disordered" evidence="1">
    <location>
        <begin position="279"/>
        <end position="300"/>
    </location>
</feature>
<dbReference type="Proteomes" id="UP000813824">
    <property type="component" value="Unassembled WGS sequence"/>
</dbReference>
<dbReference type="AlphaFoldDB" id="A0A8K0UKB2"/>
<name>A0A8K0UKB2_9AGAR</name>
<evidence type="ECO:0000313" key="3">
    <source>
        <dbReference type="Proteomes" id="UP000813824"/>
    </source>
</evidence>
<proteinExistence type="predicted"/>
<evidence type="ECO:0000256" key="1">
    <source>
        <dbReference type="SAM" id="MobiDB-lite"/>
    </source>
</evidence>
<evidence type="ECO:0000313" key="2">
    <source>
        <dbReference type="EMBL" id="KAH8096946.1"/>
    </source>
</evidence>
<protein>
    <submittedName>
        <fullName evidence="2">Uncharacterized protein</fullName>
    </submittedName>
</protein>
<dbReference type="OrthoDB" id="2843772at2759"/>
<feature type="region of interest" description="Disordered" evidence="1">
    <location>
        <begin position="1"/>
        <end position="21"/>
    </location>
</feature>
<feature type="compositionally biased region" description="Pro residues" evidence="1">
    <location>
        <begin position="154"/>
        <end position="165"/>
    </location>
</feature>
<keyword evidence="3" id="KW-1185">Reference proteome</keyword>
<gene>
    <name evidence="2" type="ORF">BXZ70DRAFT_908203</name>
</gene>
<reference evidence="2" key="1">
    <citation type="journal article" date="2021" name="New Phytol.">
        <title>Evolutionary innovations through gain and loss of genes in the ectomycorrhizal Boletales.</title>
        <authorList>
            <person name="Wu G."/>
            <person name="Miyauchi S."/>
            <person name="Morin E."/>
            <person name="Kuo A."/>
            <person name="Drula E."/>
            <person name="Varga T."/>
            <person name="Kohler A."/>
            <person name="Feng B."/>
            <person name="Cao Y."/>
            <person name="Lipzen A."/>
            <person name="Daum C."/>
            <person name="Hundley H."/>
            <person name="Pangilinan J."/>
            <person name="Johnson J."/>
            <person name="Barry K."/>
            <person name="LaButti K."/>
            <person name="Ng V."/>
            <person name="Ahrendt S."/>
            <person name="Min B."/>
            <person name="Choi I.G."/>
            <person name="Park H."/>
            <person name="Plett J.M."/>
            <person name="Magnuson J."/>
            <person name="Spatafora J.W."/>
            <person name="Nagy L.G."/>
            <person name="Henrissat B."/>
            <person name="Grigoriev I.V."/>
            <person name="Yang Z.L."/>
            <person name="Xu J."/>
            <person name="Martin F.M."/>
        </authorList>
    </citation>
    <scope>NUCLEOTIDE SEQUENCE</scope>
    <source>
        <strain evidence="2">KKN 215</strain>
    </source>
</reference>
<dbReference type="EMBL" id="JAEVFJ010000021">
    <property type="protein sequence ID" value="KAH8096946.1"/>
    <property type="molecule type" value="Genomic_DNA"/>
</dbReference>
<organism evidence="2 3">
    <name type="scientific">Cristinia sonorae</name>
    <dbReference type="NCBI Taxonomy" id="1940300"/>
    <lineage>
        <taxon>Eukaryota</taxon>
        <taxon>Fungi</taxon>
        <taxon>Dikarya</taxon>
        <taxon>Basidiomycota</taxon>
        <taxon>Agaricomycotina</taxon>
        <taxon>Agaricomycetes</taxon>
        <taxon>Agaricomycetidae</taxon>
        <taxon>Agaricales</taxon>
        <taxon>Pleurotineae</taxon>
        <taxon>Stephanosporaceae</taxon>
        <taxon>Cristinia</taxon>
    </lineage>
</organism>
<sequence>MGIEKSKVIPQARNGTEPPNKYLSRLSLLNTSTDNSGSSVFRPVVSQCVGVFDNLKFNFVADAGWHPSDKSTNPPQRKLHDTKAVAFLTPTPATSNTNPWRNVIENLHHVEGTHCSIGCNLNGLVESTGNKETAKRIKLYHTIFTYNYDAFPTPVSPKDPSPQPPNQSTENDDAIHSANHSDPSYDCWQFTDEEWRDACSYLTREAFDDMWQKGHHNIEPVPAYGLDGELIPPSKYRQELTQSVVHVSFVADHEAIGKKDNHYANMVKIQVLYKLASQSARKRPSNESDRVKALRKKLRK</sequence>
<accession>A0A8K0UKB2</accession>